<evidence type="ECO:0000256" key="1">
    <source>
        <dbReference type="ARBA" id="ARBA00004370"/>
    </source>
</evidence>
<dbReference type="Pfam" id="PF03647">
    <property type="entry name" value="Tmemb_14"/>
    <property type="match status" value="1"/>
</dbReference>
<evidence type="ECO:0000256" key="5">
    <source>
        <dbReference type="ARBA" id="ARBA00023136"/>
    </source>
</evidence>
<keyword evidence="5 6" id="KW-0472">Membrane</keyword>
<keyword evidence="4 6" id="KW-1133">Transmembrane helix</keyword>
<accession>A0A6J3L398</accession>
<evidence type="ECO:0000256" key="6">
    <source>
        <dbReference type="SAM" id="Phobius"/>
    </source>
</evidence>
<dbReference type="InterPro" id="IPR005349">
    <property type="entry name" value="TMEM14"/>
</dbReference>
<dbReference type="PANTHER" id="PTHR12668">
    <property type="entry name" value="TRANSMEMBRANE PROTEIN 14, 15"/>
    <property type="match status" value="1"/>
</dbReference>
<protein>
    <submittedName>
        <fullName evidence="8">Transmembrane protein 14C</fullName>
    </submittedName>
</protein>
<evidence type="ECO:0000256" key="2">
    <source>
        <dbReference type="ARBA" id="ARBA00007590"/>
    </source>
</evidence>
<comment type="similarity">
    <text evidence="2">Belongs to the TMEM14 family.</text>
</comment>
<sequence>MPADILGYIYAATVAAGGVLGYVKAQSIPSLGAGLIFGSVLGYGAYQTSQDPTNIRVSIAATSLLGGIMGYRYYNTGKIMPAGIIALLSCVVFVKTIVRSFTGTALVNETLSKESKTT</sequence>
<dbReference type="Gene3D" id="1.10.10.1740">
    <property type="entry name" value="Transmembrane protein 14-like"/>
    <property type="match status" value="1"/>
</dbReference>
<name>A0A6J3L398_9HYME</name>
<feature type="transmembrane region" description="Helical" evidence="6">
    <location>
        <begin position="79"/>
        <end position="98"/>
    </location>
</feature>
<proteinExistence type="inferred from homology"/>
<dbReference type="Proteomes" id="UP000504631">
    <property type="component" value="Unplaced"/>
</dbReference>
<evidence type="ECO:0000256" key="4">
    <source>
        <dbReference type="ARBA" id="ARBA00022989"/>
    </source>
</evidence>
<dbReference type="InterPro" id="IPR044890">
    <property type="entry name" value="TMEM14_sf"/>
</dbReference>
<comment type="subcellular location">
    <subcellularLocation>
        <location evidence="1">Membrane</location>
    </subcellularLocation>
</comment>
<organism evidence="7 8">
    <name type="scientific">Bombus vosnesenskii</name>
    <dbReference type="NCBI Taxonomy" id="207650"/>
    <lineage>
        <taxon>Eukaryota</taxon>
        <taxon>Metazoa</taxon>
        <taxon>Ecdysozoa</taxon>
        <taxon>Arthropoda</taxon>
        <taxon>Hexapoda</taxon>
        <taxon>Insecta</taxon>
        <taxon>Pterygota</taxon>
        <taxon>Neoptera</taxon>
        <taxon>Endopterygota</taxon>
        <taxon>Hymenoptera</taxon>
        <taxon>Apocrita</taxon>
        <taxon>Aculeata</taxon>
        <taxon>Apoidea</taxon>
        <taxon>Anthophila</taxon>
        <taxon>Apidae</taxon>
        <taxon>Bombus</taxon>
        <taxon>Pyrobombus</taxon>
    </lineage>
</organism>
<evidence type="ECO:0000256" key="3">
    <source>
        <dbReference type="ARBA" id="ARBA00022692"/>
    </source>
</evidence>
<dbReference type="GeneID" id="117238707"/>
<evidence type="ECO:0000313" key="7">
    <source>
        <dbReference type="Proteomes" id="UP000504631"/>
    </source>
</evidence>
<dbReference type="AlphaFoldDB" id="A0A6J3L398"/>
<evidence type="ECO:0000313" key="8">
    <source>
        <dbReference type="RefSeq" id="XP_033359727.1"/>
    </source>
</evidence>
<dbReference type="RefSeq" id="XP_033359727.1">
    <property type="nucleotide sequence ID" value="XM_033503836.1"/>
</dbReference>
<keyword evidence="7" id="KW-1185">Reference proteome</keyword>
<gene>
    <name evidence="8" type="primary">LOC117238707</name>
</gene>
<keyword evidence="3 6" id="KW-0812">Transmembrane</keyword>
<reference evidence="8" key="1">
    <citation type="submission" date="2025-08" db="UniProtKB">
        <authorList>
            <consortium name="RefSeq"/>
        </authorList>
    </citation>
    <scope>IDENTIFICATION</scope>
    <source>
        <tissue evidence="8">Muscle</tissue>
    </source>
</reference>
<dbReference type="PANTHER" id="PTHR12668:SF43">
    <property type="entry name" value="TRANSMEMBRANE PROTEIN 14 HOMOLOG"/>
    <property type="match status" value="1"/>
</dbReference>
<feature type="transmembrane region" description="Helical" evidence="6">
    <location>
        <begin position="5"/>
        <end position="22"/>
    </location>
</feature>
<dbReference type="KEGG" id="bvk:117238707"/>
<dbReference type="GO" id="GO:0031966">
    <property type="term" value="C:mitochondrial membrane"/>
    <property type="evidence" value="ECO:0007669"/>
    <property type="project" value="TreeGrafter"/>
</dbReference>
<feature type="transmembrane region" description="Helical" evidence="6">
    <location>
        <begin position="28"/>
        <end position="46"/>
    </location>
</feature>
<dbReference type="GO" id="GO:0070453">
    <property type="term" value="P:regulation of heme biosynthetic process"/>
    <property type="evidence" value="ECO:0007669"/>
    <property type="project" value="TreeGrafter"/>
</dbReference>